<evidence type="ECO:0000313" key="2">
    <source>
        <dbReference type="EMBL" id="WAS92554.1"/>
    </source>
</evidence>
<dbReference type="Gene3D" id="2.60.40.10">
    <property type="entry name" value="Immunoglobulins"/>
    <property type="match status" value="1"/>
</dbReference>
<evidence type="ECO:0000313" key="3">
    <source>
        <dbReference type="Proteomes" id="UP001164459"/>
    </source>
</evidence>
<dbReference type="InterPro" id="IPR017756">
    <property type="entry name" value="TM_Gly-Cys-Arg_CS"/>
</dbReference>
<organism evidence="2 3">
    <name type="scientific">Nannocystis punicea</name>
    <dbReference type="NCBI Taxonomy" id="2995304"/>
    <lineage>
        <taxon>Bacteria</taxon>
        <taxon>Pseudomonadati</taxon>
        <taxon>Myxococcota</taxon>
        <taxon>Polyangia</taxon>
        <taxon>Nannocystales</taxon>
        <taxon>Nannocystaceae</taxon>
        <taxon>Nannocystis</taxon>
    </lineage>
</organism>
<dbReference type="NCBIfam" id="TIGR03901">
    <property type="entry name" value="MYXO-CTERM"/>
    <property type="match status" value="1"/>
</dbReference>
<keyword evidence="3" id="KW-1185">Reference proteome</keyword>
<sequence>MSSSLLVLTLAVAAVTNPYAPDARPVVLDFRPGAVNAVPLLPAPATGATFSDLAAHEGRPVVEKEPGTLPPGWVQLGGMVVPEAVAEGAPVISPFAARPEIAAGKVEGPGVEELCAYPEAVPAGIYPGEFRLGTEFPRRGTIYMNYTGGTLYNGMGDNSAENWSALAKTGSKYPVYTGGEERAIAVAQAVQADFAAWALRVVYLERPPKVLPYVMIMMGGHYSDTVAGPSGGVAPGADCEDLGLRNVCYAFVNNESTSNQANVASQEIGHTMGLGHTEGNDRVMAFGYDTYAPIDMGFGAECTPIISVQGQSGACQGVNKCHCNDGELQDDTLTLSAIYAPPGPDVVPPEIAITAPADGAVFQEGDDVTVTFEPWDDYGGYGWKLMVEHDGELVADVVDYNAALEFTLSNMPPGNYELTALVMDQADQTAEHTISITVEGTAAPTTSAGESESEGESEGDSDASTGEATDGASEGSEGASAGSEGTGSEGTAGSDAEDSCACRSDGAPAGAAWGLLALLGLRRRRR</sequence>
<feature type="compositionally biased region" description="Low complexity" evidence="1">
    <location>
        <begin position="439"/>
        <end position="450"/>
    </location>
</feature>
<dbReference type="NCBIfam" id="TIGR03382">
    <property type="entry name" value="GC_trans_RRR"/>
    <property type="match status" value="1"/>
</dbReference>
<reference evidence="2" key="1">
    <citation type="submission" date="2022-11" db="EMBL/GenBank/DDBJ databases">
        <title>Minimal conservation of predation-associated metabolite biosynthetic gene clusters underscores biosynthetic potential of Myxococcota including descriptions for ten novel species: Archangium lansinium sp. nov., Myxococcus landrumus sp. nov., Nannocystis bai.</title>
        <authorList>
            <person name="Ahearne A."/>
            <person name="Stevens C."/>
            <person name="Dowd S."/>
        </authorList>
    </citation>
    <scope>NUCLEOTIDE SEQUENCE</scope>
    <source>
        <strain evidence="2">Fl3</strain>
    </source>
</reference>
<dbReference type="RefSeq" id="WP_269034911.1">
    <property type="nucleotide sequence ID" value="NZ_CP114040.1"/>
</dbReference>
<gene>
    <name evidence="2" type="ORF">O0S08_40765</name>
</gene>
<dbReference type="Gene3D" id="3.40.390.10">
    <property type="entry name" value="Collagenase (Catalytic Domain)"/>
    <property type="match status" value="1"/>
</dbReference>
<proteinExistence type="predicted"/>
<dbReference type="EMBL" id="CP114040">
    <property type="protein sequence ID" value="WAS92554.1"/>
    <property type="molecule type" value="Genomic_DNA"/>
</dbReference>
<dbReference type="InterPro" id="IPR024038">
    <property type="entry name" value="MYXO-CTERM"/>
</dbReference>
<feature type="region of interest" description="Disordered" evidence="1">
    <location>
        <begin position="437"/>
        <end position="508"/>
    </location>
</feature>
<feature type="compositionally biased region" description="Acidic residues" evidence="1">
    <location>
        <begin position="451"/>
        <end position="461"/>
    </location>
</feature>
<dbReference type="Proteomes" id="UP001164459">
    <property type="component" value="Chromosome"/>
</dbReference>
<name>A0ABY7H0E9_9BACT</name>
<dbReference type="Pfam" id="PF17957">
    <property type="entry name" value="Big_7"/>
    <property type="match status" value="1"/>
</dbReference>
<protein>
    <submittedName>
        <fullName evidence="2">Ig-like domain-containing protein</fullName>
    </submittedName>
</protein>
<evidence type="ECO:0000256" key="1">
    <source>
        <dbReference type="SAM" id="MobiDB-lite"/>
    </source>
</evidence>
<dbReference type="InterPro" id="IPR013783">
    <property type="entry name" value="Ig-like_fold"/>
</dbReference>
<dbReference type="InterPro" id="IPR024079">
    <property type="entry name" value="MetalloPept_cat_dom_sf"/>
</dbReference>
<dbReference type="SUPFAM" id="SSF55486">
    <property type="entry name" value="Metalloproteases ('zincins'), catalytic domain"/>
    <property type="match status" value="1"/>
</dbReference>
<accession>A0ABY7H0E9</accession>
<feature type="compositionally biased region" description="Low complexity" evidence="1">
    <location>
        <begin position="462"/>
        <end position="483"/>
    </location>
</feature>